<evidence type="ECO:0000313" key="2">
    <source>
        <dbReference type="EMBL" id="KUM61057.1"/>
    </source>
</evidence>
<proteinExistence type="predicted"/>
<protein>
    <submittedName>
        <fullName evidence="2">Uncharacterized protein</fullName>
    </submittedName>
</protein>
<keyword evidence="1" id="KW-0812">Transmembrane</keyword>
<organism evidence="2 3">
    <name type="scientific">Penicillium freii</name>
    <dbReference type="NCBI Taxonomy" id="48697"/>
    <lineage>
        <taxon>Eukaryota</taxon>
        <taxon>Fungi</taxon>
        <taxon>Dikarya</taxon>
        <taxon>Ascomycota</taxon>
        <taxon>Pezizomycotina</taxon>
        <taxon>Eurotiomycetes</taxon>
        <taxon>Eurotiomycetidae</taxon>
        <taxon>Eurotiales</taxon>
        <taxon>Aspergillaceae</taxon>
        <taxon>Penicillium</taxon>
    </lineage>
</organism>
<accession>A0A124GRE5</accession>
<keyword evidence="3" id="KW-1185">Reference proteome</keyword>
<keyword evidence="1" id="KW-1133">Transmembrane helix</keyword>
<feature type="transmembrane region" description="Helical" evidence="1">
    <location>
        <begin position="48"/>
        <end position="77"/>
    </location>
</feature>
<name>A0A124GRE5_PENFR</name>
<evidence type="ECO:0000256" key="1">
    <source>
        <dbReference type="SAM" id="Phobius"/>
    </source>
</evidence>
<sequence length="87" mass="9803">MMFEAKQTDSDMQATPSYRIFSEQILKWIYEFGGKYTRGEGLRCGNDVLFITLLGAALDFSSLVGVSWASVGSFFYLNFNKMAFISS</sequence>
<gene>
    <name evidence="2" type="ORF">ACN42_g6064</name>
</gene>
<evidence type="ECO:0000313" key="3">
    <source>
        <dbReference type="Proteomes" id="UP000055045"/>
    </source>
</evidence>
<reference evidence="2 3" key="1">
    <citation type="submission" date="2015-10" db="EMBL/GenBank/DDBJ databases">
        <title>Genome sequencing of Penicillium freii.</title>
        <authorList>
            <person name="Nguyen H.D."/>
            <person name="Visagie C.M."/>
            <person name="Seifert K.A."/>
        </authorList>
    </citation>
    <scope>NUCLEOTIDE SEQUENCE [LARGE SCALE GENOMIC DNA]</scope>
    <source>
        <strain evidence="2 3">DAOM 242723</strain>
    </source>
</reference>
<comment type="caution">
    <text evidence="2">The sequence shown here is derived from an EMBL/GenBank/DDBJ whole genome shotgun (WGS) entry which is preliminary data.</text>
</comment>
<dbReference type="EMBL" id="LLXE01000149">
    <property type="protein sequence ID" value="KUM61057.1"/>
    <property type="molecule type" value="Genomic_DNA"/>
</dbReference>
<keyword evidence="1" id="KW-0472">Membrane</keyword>
<dbReference type="Proteomes" id="UP000055045">
    <property type="component" value="Unassembled WGS sequence"/>
</dbReference>
<dbReference type="AlphaFoldDB" id="A0A124GRE5"/>